<evidence type="ECO:0000256" key="1">
    <source>
        <dbReference type="SAM" id="MobiDB-lite"/>
    </source>
</evidence>
<feature type="region of interest" description="Disordered" evidence="1">
    <location>
        <begin position="43"/>
        <end position="77"/>
    </location>
</feature>
<organism evidence="3 4">
    <name type="scientific">Pseudonocardia thermophila</name>
    <dbReference type="NCBI Taxonomy" id="1848"/>
    <lineage>
        <taxon>Bacteria</taxon>
        <taxon>Bacillati</taxon>
        <taxon>Actinomycetota</taxon>
        <taxon>Actinomycetes</taxon>
        <taxon>Pseudonocardiales</taxon>
        <taxon>Pseudonocardiaceae</taxon>
        <taxon>Pseudonocardia</taxon>
    </lineage>
</organism>
<dbReference type="AlphaFoldDB" id="A0A1M6QAZ8"/>
<protein>
    <recommendedName>
        <fullName evidence="2">ARB-07466-like C-terminal domain-containing protein</fullName>
    </recommendedName>
</protein>
<feature type="region of interest" description="Disordered" evidence="1">
    <location>
        <begin position="239"/>
        <end position="262"/>
    </location>
</feature>
<feature type="compositionally biased region" description="Pro residues" evidence="1">
    <location>
        <begin position="123"/>
        <end position="133"/>
    </location>
</feature>
<dbReference type="EMBL" id="FRAP01000003">
    <property type="protein sequence ID" value="SHK17336.1"/>
    <property type="molecule type" value="Genomic_DNA"/>
</dbReference>
<feature type="region of interest" description="Disordered" evidence="1">
    <location>
        <begin position="1"/>
        <end position="30"/>
    </location>
</feature>
<reference evidence="3 4" key="1">
    <citation type="submission" date="2016-11" db="EMBL/GenBank/DDBJ databases">
        <authorList>
            <person name="Jaros S."/>
            <person name="Januszkiewicz K."/>
            <person name="Wedrychowicz H."/>
        </authorList>
    </citation>
    <scope>NUCLEOTIDE SEQUENCE [LARGE SCALE GENOMIC DNA]</scope>
    <source>
        <strain evidence="3 4">DSM 43832</strain>
    </source>
</reference>
<keyword evidence="4" id="KW-1185">Reference proteome</keyword>
<dbReference type="Proteomes" id="UP000184363">
    <property type="component" value="Unassembled WGS sequence"/>
</dbReference>
<proteinExistence type="predicted"/>
<feature type="region of interest" description="Disordered" evidence="1">
    <location>
        <begin position="110"/>
        <end position="140"/>
    </location>
</feature>
<evidence type="ECO:0000313" key="3">
    <source>
        <dbReference type="EMBL" id="SHK17336.1"/>
    </source>
</evidence>
<dbReference type="Pfam" id="PF26571">
    <property type="entry name" value="VldE"/>
    <property type="match status" value="1"/>
</dbReference>
<sequence length="398" mass="40728">MARHRSPGGRGTYPVPPANVPGRHSLDGGARTSVTELLRSASAVAVLDRPEEANTSSEADAETPLATIPPPRRSGIVRLPTPRPATEVIDLRHVDTPSTEELEALLLDLPADGPGPAGLVEPPSAPTAEPPAARPDQDSRARRISTIAMALTGGVMSVVAATVPADAIAGAGAAAALTAGSAESTAADGSVADATPAVDELPPVADVAAITSSITAAHQQVTEQVAAAEAGLEQARQKAEAEKKAAEEKAAQEKAAQEKAEAEKKRAAAVSALRDCGLNESGLGAVKPHVRTAAQLLGCRFGKPTMYGVGGRSGTSDHPGGKAVDFMVDRATGDALAACALRNKDALGITYVIWRQRINYGKGWQPMEDRGSVTANHYDHVHISFGNSGSATSLQGCG</sequence>
<feature type="compositionally biased region" description="Low complexity" evidence="1">
    <location>
        <begin position="110"/>
        <end position="119"/>
    </location>
</feature>
<gene>
    <name evidence="3" type="ORF">SAMN05443637_103207</name>
</gene>
<dbReference type="STRING" id="1848.SAMN05443637_103207"/>
<dbReference type="InterPro" id="IPR058593">
    <property type="entry name" value="ARB_07466-like_C"/>
</dbReference>
<evidence type="ECO:0000313" key="4">
    <source>
        <dbReference type="Proteomes" id="UP000184363"/>
    </source>
</evidence>
<name>A0A1M6QAZ8_PSETH</name>
<evidence type="ECO:0000259" key="2">
    <source>
        <dbReference type="Pfam" id="PF26571"/>
    </source>
</evidence>
<feature type="domain" description="ARB-07466-like C-terminal" evidence="2">
    <location>
        <begin position="284"/>
        <end position="378"/>
    </location>
</feature>
<accession>A0A1M6QAZ8</accession>